<keyword evidence="1" id="KW-1185">Reference proteome</keyword>
<protein>
    <submittedName>
        <fullName evidence="2">C2H2-type domain-containing protein</fullName>
    </submittedName>
</protein>
<dbReference type="WBParaSite" id="nRc.2.0.1.t26286-RA">
    <property type="protein sequence ID" value="nRc.2.0.1.t26286-RA"/>
    <property type="gene ID" value="nRc.2.0.1.g26286"/>
</dbReference>
<accession>A0A915JJP8</accession>
<proteinExistence type="predicted"/>
<organism evidence="1 2">
    <name type="scientific">Romanomermis culicivorax</name>
    <name type="common">Nematode worm</name>
    <dbReference type="NCBI Taxonomy" id="13658"/>
    <lineage>
        <taxon>Eukaryota</taxon>
        <taxon>Metazoa</taxon>
        <taxon>Ecdysozoa</taxon>
        <taxon>Nematoda</taxon>
        <taxon>Enoplea</taxon>
        <taxon>Dorylaimia</taxon>
        <taxon>Mermithida</taxon>
        <taxon>Mermithoidea</taxon>
        <taxon>Mermithidae</taxon>
        <taxon>Romanomermis</taxon>
    </lineage>
</organism>
<sequence>CEKVFHQKFYLEQHIDAEHKGVRYRCQQFTGLFTLKKNLLRHHTKQHSLTGCLYCNGNFMDQKSLLAKKHCQQCLAVKPDQNIPIELEEKSEDYGQPIQEENYLSPDMAEYPEDAQQQMKDYWSLIRTKKS</sequence>
<dbReference type="AlphaFoldDB" id="A0A915JJP8"/>
<reference evidence="2" key="1">
    <citation type="submission" date="2022-11" db="UniProtKB">
        <authorList>
            <consortium name="WormBaseParasite"/>
        </authorList>
    </citation>
    <scope>IDENTIFICATION</scope>
</reference>
<evidence type="ECO:0000313" key="2">
    <source>
        <dbReference type="WBParaSite" id="nRc.2.0.1.t26286-RA"/>
    </source>
</evidence>
<name>A0A915JJP8_ROMCU</name>
<dbReference type="Proteomes" id="UP000887565">
    <property type="component" value="Unplaced"/>
</dbReference>
<evidence type="ECO:0000313" key="1">
    <source>
        <dbReference type="Proteomes" id="UP000887565"/>
    </source>
</evidence>